<accession>A0ABN1VIP6</accession>
<feature type="transmembrane region" description="Helical" evidence="2">
    <location>
        <begin position="82"/>
        <end position="104"/>
    </location>
</feature>
<feature type="region of interest" description="Disordered" evidence="1">
    <location>
        <begin position="1"/>
        <end position="38"/>
    </location>
</feature>
<keyword evidence="2" id="KW-0472">Membrane</keyword>
<evidence type="ECO:0000313" key="3">
    <source>
        <dbReference type="EMBL" id="GAA1213020.1"/>
    </source>
</evidence>
<comment type="caution">
    <text evidence="3">The sequence shown here is derived from an EMBL/GenBank/DDBJ whole genome shotgun (WGS) entry which is preliminary data.</text>
</comment>
<dbReference type="Proteomes" id="UP001500943">
    <property type="component" value="Unassembled WGS sequence"/>
</dbReference>
<dbReference type="RefSeq" id="WP_343923805.1">
    <property type="nucleotide sequence ID" value="NZ_BAAAKW010000017.1"/>
</dbReference>
<evidence type="ECO:0000256" key="2">
    <source>
        <dbReference type="SAM" id="Phobius"/>
    </source>
</evidence>
<proteinExistence type="predicted"/>
<feature type="transmembrane region" description="Helical" evidence="2">
    <location>
        <begin position="51"/>
        <end position="70"/>
    </location>
</feature>
<evidence type="ECO:0000313" key="4">
    <source>
        <dbReference type="Proteomes" id="UP001500943"/>
    </source>
</evidence>
<evidence type="ECO:0000256" key="1">
    <source>
        <dbReference type="SAM" id="MobiDB-lite"/>
    </source>
</evidence>
<keyword evidence="2" id="KW-1133">Transmembrane helix</keyword>
<organism evidence="3 4">
    <name type="scientific">Rhodoglobus aureus</name>
    <dbReference type="NCBI Taxonomy" id="191497"/>
    <lineage>
        <taxon>Bacteria</taxon>
        <taxon>Bacillati</taxon>
        <taxon>Actinomycetota</taxon>
        <taxon>Actinomycetes</taxon>
        <taxon>Micrococcales</taxon>
        <taxon>Microbacteriaceae</taxon>
        <taxon>Rhodoglobus</taxon>
    </lineage>
</organism>
<name>A0ABN1VIP6_9MICO</name>
<feature type="compositionally biased region" description="Basic and acidic residues" evidence="1">
    <location>
        <begin position="19"/>
        <end position="28"/>
    </location>
</feature>
<keyword evidence="4" id="KW-1185">Reference proteome</keyword>
<dbReference type="EMBL" id="BAAAKW010000017">
    <property type="protein sequence ID" value="GAA1213020.1"/>
    <property type="molecule type" value="Genomic_DNA"/>
</dbReference>
<gene>
    <name evidence="3" type="ORF">GCM10009655_10390</name>
</gene>
<sequence length="132" mass="14028">MSTTPEHEPAASEPQQPEQHVEAAEIREPTLTSSVESGDARIRRAPKFGPFLIIGGGIGAIVTFILTMSFPVDPVVGFGALFGYFSLFGIPAGVAVGALIALTFDQVSIRRARAATVEHETVEPESYEGTLE</sequence>
<protein>
    <submittedName>
        <fullName evidence="3">Uncharacterized protein</fullName>
    </submittedName>
</protein>
<feature type="compositionally biased region" description="Basic and acidic residues" evidence="1">
    <location>
        <begin position="1"/>
        <end position="10"/>
    </location>
</feature>
<reference evidence="3 4" key="1">
    <citation type="journal article" date="2019" name="Int. J. Syst. Evol. Microbiol.">
        <title>The Global Catalogue of Microorganisms (GCM) 10K type strain sequencing project: providing services to taxonomists for standard genome sequencing and annotation.</title>
        <authorList>
            <consortium name="The Broad Institute Genomics Platform"/>
            <consortium name="The Broad Institute Genome Sequencing Center for Infectious Disease"/>
            <person name="Wu L."/>
            <person name="Ma J."/>
        </authorList>
    </citation>
    <scope>NUCLEOTIDE SEQUENCE [LARGE SCALE GENOMIC DNA]</scope>
    <source>
        <strain evidence="3 4">JCM 12762</strain>
    </source>
</reference>
<keyword evidence="2" id="KW-0812">Transmembrane</keyword>